<dbReference type="GO" id="GO:0032259">
    <property type="term" value="P:methylation"/>
    <property type="evidence" value="ECO:0007669"/>
    <property type="project" value="UniProtKB-KW"/>
</dbReference>
<dbReference type="GO" id="GO:0035243">
    <property type="term" value="F:protein-arginine omega-N symmetric methyltransferase activity"/>
    <property type="evidence" value="ECO:0007669"/>
    <property type="project" value="TreeGrafter"/>
</dbReference>
<keyword evidence="4" id="KW-1185">Reference proteome</keyword>
<proteinExistence type="predicted"/>
<name>D3ER32_ATETH</name>
<reference evidence="3 4" key="1">
    <citation type="journal article" date="2010" name="Nature">
        <title>Metabolic streamlining in an open-ocean nitrogen-fixing cyanobacterium.</title>
        <authorList>
            <person name="Tripp H.J."/>
            <person name="Bench S.R."/>
            <person name="Turk K.A."/>
            <person name="Foster R.A."/>
            <person name="Desany B.A."/>
            <person name="Niazi F."/>
            <person name="Affourtit J.P."/>
            <person name="Zehr J.P."/>
        </authorList>
    </citation>
    <scope>NUCLEOTIDE SEQUENCE [LARGE SCALE GENOMIC DNA]</scope>
    <source>
        <strain evidence="4">ALOHA</strain>
    </source>
</reference>
<evidence type="ECO:0000256" key="2">
    <source>
        <dbReference type="ARBA" id="ARBA00022679"/>
    </source>
</evidence>
<dbReference type="EMBL" id="CP001842">
    <property type="protein sequence ID" value="ADB95932.1"/>
    <property type="molecule type" value="Genomic_DNA"/>
</dbReference>
<dbReference type="AlphaFoldDB" id="D3ER32"/>
<dbReference type="Pfam" id="PF02636">
    <property type="entry name" value="Methyltransf_28"/>
    <property type="match status" value="1"/>
</dbReference>
<protein>
    <submittedName>
        <fullName evidence="3">Uncharacterized conserved protein</fullName>
    </submittedName>
</protein>
<dbReference type="KEGG" id="cyu:UCYN_12660"/>
<keyword evidence="1" id="KW-0489">Methyltransferase</keyword>
<dbReference type="InterPro" id="IPR038375">
    <property type="entry name" value="NDUFAF7_sf"/>
</dbReference>
<evidence type="ECO:0000313" key="4">
    <source>
        <dbReference type="Proteomes" id="UP000001405"/>
    </source>
</evidence>
<accession>D3ER32</accession>
<dbReference type="InterPro" id="IPR003788">
    <property type="entry name" value="NDUFAF7"/>
</dbReference>
<keyword evidence="2" id="KW-0808">Transferase</keyword>
<dbReference type="PANTHER" id="PTHR12049:SF7">
    <property type="entry name" value="PROTEIN ARGININE METHYLTRANSFERASE NDUFAF7, MITOCHONDRIAL"/>
    <property type="match status" value="1"/>
</dbReference>
<organism evidence="4">
    <name type="scientific">Atelocyanobacterium thalassa (isolate ALOHA)</name>
    <dbReference type="NCBI Taxonomy" id="1453429"/>
    <lineage>
        <taxon>Bacteria</taxon>
        <taxon>Bacillati</taxon>
        <taxon>Cyanobacteriota</taxon>
        <taxon>Cyanophyceae</taxon>
        <taxon>Oscillatoriophycideae</taxon>
        <taxon>Chroococcales</taxon>
        <taxon>Aphanothecaceae</taxon>
        <taxon>Candidatus Atelocyanobacterium</taxon>
        <taxon>Candidatus Atelocyanobacterium thalassae</taxon>
    </lineage>
</organism>
<sequence length="403" mass="46128">MILATKNNIFHDFKSMRSILDIVNDKVQSTTNKCITFFDYMNLVLYDSQQGYYGSGNVNIGSEGDFFTSSSLGPDFGELLAEQFKEMAETLGCSNKFTLIEVGAGYAVLASDILKYLEKKYPEFYQILDYIIIEESEALIKKQKEHLKHFSKIKWSSWEDISNNSVVGCIFSNELIDAFPVHQIIVQDKELKEVYVTVREGNIEETIQELSTSQLLEYFQLINIDLTSQHYPENYRTEVNLKALNWLETVSHKIKKGYLVTIDYGHIASKYYHPQRYQGTLSCYYQHRYHCNPYINLGSQDITAHVDFSAMEIQGNLLGLELIGLTQQELFFINLGLGERLAELSSNKYKLSDVLARRDSLRQLIDPGGLGRFKVLIQGKGLSKVEKDIILSGLKHNSLHNKN</sequence>
<gene>
    <name evidence="3" type="ordered locus">UCYN_12660</name>
</gene>
<dbReference type="SUPFAM" id="SSF53335">
    <property type="entry name" value="S-adenosyl-L-methionine-dependent methyltransferases"/>
    <property type="match status" value="1"/>
</dbReference>
<dbReference type="Proteomes" id="UP000001405">
    <property type="component" value="Chromosome"/>
</dbReference>
<dbReference type="HOGENOM" id="CLU_024840_1_1_3"/>
<dbReference type="InterPro" id="IPR029063">
    <property type="entry name" value="SAM-dependent_MTases_sf"/>
</dbReference>
<dbReference type="Gene3D" id="3.40.50.12710">
    <property type="match status" value="1"/>
</dbReference>
<dbReference type="PATRIC" id="fig|713887.8.peg.1194"/>
<evidence type="ECO:0000256" key="1">
    <source>
        <dbReference type="ARBA" id="ARBA00022603"/>
    </source>
</evidence>
<dbReference type="STRING" id="1453429.UCYN_12660"/>
<dbReference type="PANTHER" id="PTHR12049">
    <property type="entry name" value="PROTEIN ARGININE METHYLTRANSFERASE NDUFAF7, MITOCHONDRIAL"/>
    <property type="match status" value="1"/>
</dbReference>
<evidence type="ECO:0000313" key="3">
    <source>
        <dbReference type="EMBL" id="ADB95932.1"/>
    </source>
</evidence>